<comment type="caution">
    <text evidence="9">The sequence shown here is derived from an EMBL/GenBank/DDBJ whole genome shotgun (WGS) entry which is preliminary data.</text>
</comment>
<keyword evidence="10" id="KW-1185">Reference proteome</keyword>
<feature type="region of interest" description="Disordered" evidence="6">
    <location>
        <begin position="1"/>
        <end position="65"/>
    </location>
</feature>
<feature type="compositionally biased region" description="Low complexity" evidence="6">
    <location>
        <begin position="211"/>
        <end position="227"/>
    </location>
</feature>
<dbReference type="PANTHER" id="PTHR33885">
    <property type="entry name" value="PHAGE SHOCK PROTEIN C"/>
    <property type="match status" value="1"/>
</dbReference>
<dbReference type="Proteomes" id="UP001597479">
    <property type="component" value="Unassembled WGS sequence"/>
</dbReference>
<evidence type="ECO:0000256" key="7">
    <source>
        <dbReference type="SAM" id="Phobius"/>
    </source>
</evidence>
<evidence type="ECO:0000256" key="1">
    <source>
        <dbReference type="ARBA" id="ARBA00004162"/>
    </source>
</evidence>
<evidence type="ECO:0000256" key="3">
    <source>
        <dbReference type="ARBA" id="ARBA00022692"/>
    </source>
</evidence>
<evidence type="ECO:0000259" key="8">
    <source>
        <dbReference type="Pfam" id="PF04024"/>
    </source>
</evidence>
<evidence type="ECO:0000256" key="4">
    <source>
        <dbReference type="ARBA" id="ARBA00022989"/>
    </source>
</evidence>
<feature type="compositionally biased region" description="Low complexity" evidence="6">
    <location>
        <begin position="16"/>
        <end position="27"/>
    </location>
</feature>
<feature type="region of interest" description="Disordered" evidence="6">
    <location>
        <begin position="209"/>
        <end position="287"/>
    </location>
</feature>
<feature type="transmembrane region" description="Helical" evidence="7">
    <location>
        <begin position="149"/>
        <end position="169"/>
    </location>
</feature>
<evidence type="ECO:0000313" key="10">
    <source>
        <dbReference type="Proteomes" id="UP001597479"/>
    </source>
</evidence>
<accession>A0ABW5W262</accession>
<dbReference type="PANTHER" id="PTHR33885:SF3">
    <property type="entry name" value="PHAGE SHOCK PROTEIN C"/>
    <property type="match status" value="1"/>
</dbReference>
<feature type="region of interest" description="Disordered" evidence="6">
    <location>
        <begin position="302"/>
        <end position="322"/>
    </location>
</feature>
<feature type="transmembrane region" description="Helical" evidence="7">
    <location>
        <begin position="401"/>
        <end position="423"/>
    </location>
</feature>
<dbReference type="Pfam" id="PF04024">
    <property type="entry name" value="PspC"/>
    <property type="match status" value="1"/>
</dbReference>
<dbReference type="InterPro" id="IPR007168">
    <property type="entry name" value="Phageshock_PspC_N"/>
</dbReference>
<evidence type="ECO:0000256" key="6">
    <source>
        <dbReference type="SAM" id="MobiDB-lite"/>
    </source>
</evidence>
<keyword evidence="4 7" id="KW-1133">Transmembrane helix</keyword>
<feature type="domain" description="Phage shock protein PspC N-terminal" evidence="8">
    <location>
        <begin position="81"/>
        <end position="132"/>
    </location>
</feature>
<keyword evidence="5 7" id="KW-0472">Membrane</keyword>
<protein>
    <submittedName>
        <fullName evidence="9">PspC domain-containing protein</fullName>
    </submittedName>
</protein>
<feature type="compositionally biased region" description="Low complexity" evidence="6">
    <location>
        <begin position="43"/>
        <end position="53"/>
    </location>
</feature>
<comment type="subcellular location">
    <subcellularLocation>
        <location evidence="1">Cell membrane</location>
        <topology evidence="1">Single-pass membrane protein</topology>
    </subcellularLocation>
</comment>
<dbReference type="EMBL" id="JBHUOG010000002">
    <property type="protein sequence ID" value="MFD2797272.1"/>
    <property type="molecule type" value="Genomic_DNA"/>
</dbReference>
<dbReference type="InterPro" id="IPR052027">
    <property type="entry name" value="PspC"/>
</dbReference>
<keyword evidence="3 7" id="KW-0812">Transmembrane</keyword>
<feature type="compositionally biased region" description="Pro residues" evidence="6">
    <location>
        <begin position="274"/>
        <end position="285"/>
    </location>
</feature>
<feature type="transmembrane region" description="Helical" evidence="7">
    <location>
        <begin position="181"/>
        <end position="199"/>
    </location>
</feature>
<reference evidence="10" key="1">
    <citation type="journal article" date="2019" name="Int. J. Syst. Evol. Microbiol.">
        <title>The Global Catalogue of Microorganisms (GCM) 10K type strain sequencing project: providing services to taxonomists for standard genome sequencing and annotation.</title>
        <authorList>
            <consortium name="The Broad Institute Genomics Platform"/>
            <consortium name="The Broad Institute Genome Sequencing Center for Infectious Disease"/>
            <person name="Wu L."/>
            <person name="Ma J."/>
        </authorList>
    </citation>
    <scope>NUCLEOTIDE SEQUENCE [LARGE SCALE GENOMIC DNA]</scope>
    <source>
        <strain evidence="10">CCM 7044</strain>
    </source>
</reference>
<feature type="transmembrane region" description="Helical" evidence="7">
    <location>
        <begin position="103"/>
        <end position="129"/>
    </location>
</feature>
<keyword evidence="2" id="KW-1003">Cell membrane</keyword>
<organism evidence="9 10">
    <name type="scientific">Promicromonospora vindobonensis</name>
    <dbReference type="NCBI Taxonomy" id="195748"/>
    <lineage>
        <taxon>Bacteria</taxon>
        <taxon>Bacillati</taxon>
        <taxon>Actinomycetota</taxon>
        <taxon>Actinomycetes</taxon>
        <taxon>Micrococcales</taxon>
        <taxon>Promicromonosporaceae</taxon>
        <taxon>Promicromonospora</taxon>
    </lineage>
</organism>
<feature type="transmembrane region" description="Helical" evidence="7">
    <location>
        <begin position="371"/>
        <end position="394"/>
    </location>
</feature>
<evidence type="ECO:0000256" key="2">
    <source>
        <dbReference type="ARBA" id="ARBA00022475"/>
    </source>
</evidence>
<sequence length="581" mass="59573">MSTDETRPEGATSEPGGSADAGSANAGPVGPDANHDAGPAFEPAADPATGPTADPAPVPPGQKPYPESGFFASIRRGLFPRSERRWVGGVAGGLAERFGWDPLLVRGLLIVSFFLGGLGLILYGAAWALLPERDGRIHLQEATRGNFDVAMLGSVAVFLIGFSWGGPLGWWDDGGGWELELLGVLFWLAVVGGVVYLIVQGIQRQRDNNAARRAGAVRGSVQGTAGMPGPGAPAPGVPTPGTPTGTSAPVAPRAAGPGHPTASAFEAPQRPGEPGAPAPFTPAPPVNYRRPDGLVYATGAGPAPYRQTQSSYRSGPTPANPPQPVYTPPPARAHRGPGGTTVGVTIGLILLAGALLLGMDRVDYGELPGNAGYAAAWLGIGTVMLGVAIFISAMRGRTSGLLGFFAIIAMLFGLTYVSVAGAVGPRWVDDAVTSSREIEGLVTDSNNPDAATLTEGTVTVQTVREAENGFYVQWGDPVIDLTELDLSRTEPGEPVVVPIQLGAGQTVVMVPQDVAVEANAYVAAGSVQWRVDDQDRAASGVGSDTYFASDEVGDDGAVLSLQIEAGAGEVIVSEIKAGSTP</sequence>
<gene>
    <name evidence="9" type="ORF">ACFS27_27185</name>
</gene>
<name>A0ABW5W262_9MICO</name>
<feature type="compositionally biased region" description="Pro residues" evidence="6">
    <location>
        <begin position="230"/>
        <end position="241"/>
    </location>
</feature>
<feature type="compositionally biased region" description="Pro residues" evidence="6">
    <location>
        <begin position="54"/>
        <end position="63"/>
    </location>
</feature>
<feature type="transmembrane region" description="Helical" evidence="7">
    <location>
        <begin position="341"/>
        <end position="359"/>
    </location>
</feature>
<proteinExistence type="predicted"/>
<evidence type="ECO:0000313" key="9">
    <source>
        <dbReference type="EMBL" id="MFD2797272.1"/>
    </source>
</evidence>
<dbReference type="RefSeq" id="WP_377190189.1">
    <property type="nucleotide sequence ID" value="NZ_JBHUOG010000002.1"/>
</dbReference>
<evidence type="ECO:0000256" key="5">
    <source>
        <dbReference type="ARBA" id="ARBA00023136"/>
    </source>
</evidence>
<feature type="compositionally biased region" description="Low complexity" evidence="6">
    <location>
        <begin position="242"/>
        <end position="252"/>
    </location>
</feature>